<gene>
    <name evidence="1" type="primary">mraY</name>
    <name evidence="1" type="ORF">K4L44_12190</name>
</gene>
<reference evidence="1" key="1">
    <citation type="submission" date="2021-08" db="EMBL/GenBank/DDBJ databases">
        <title>Novel anaerobic bacterium isolated from sea squirt in East Sea, Republic of Korea.</title>
        <authorList>
            <person name="Nguyen T.H."/>
            <person name="Li Z."/>
            <person name="Lee Y.-J."/>
            <person name="Ko J."/>
            <person name="Kim S.-G."/>
        </authorList>
    </citation>
    <scope>NUCLEOTIDE SEQUENCE</scope>
    <source>
        <strain evidence="1">KCTC 25031</strain>
    </source>
</reference>
<accession>A0AC61NCT1</accession>
<dbReference type="EC" id="2.7.8.13" evidence="1"/>
<keyword evidence="1" id="KW-0808">Transferase</keyword>
<dbReference type="Proteomes" id="UP000826212">
    <property type="component" value="Chromosome"/>
</dbReference>
<proteinExistence type="predicted"/>
<sequence length="416" mass="46250">MFYHLFKYLDQFDLAGAGMFQYLSFRSSLAVITALLISVLFGKKIITLLQKQQIGEDVRDLGLQGQMEKKGTPTMGGIIILLSIVVPTLLFADLTNTYIILMLVTTLWLGTIGFIDDYIKVFRKNKDGLAGKFKIVGQVSLGIIVAVTLYVSKDVVVREKVLDGNGKVKKEIVIDQTTGLQKVVAKTKDVKSTKTTIPFIKNHELDYSSFFSFLGKYQQLAGWGLYFLVIIFIITGVSNGANLTDGLDGLATGTSAISGVTFAILAYVSGNLIFSDYLNLMYIPNIGELTIFISAFIGATIGFLWHNSYPAQVFMGDTGSLSLGGIIAVFAIIIRKELLLPFACGIFMIESLSVMIQVWYFKKTKKKYGEGRRIFLMSPLHHHYQKKNIPESKIVTRFWIVAIIMATFTIVTLKVR</sequence>
<name>A0AC61NCT1_9BACT</name>
<dbReference type="EMBL" id="CP081303">
    <property type="protein sequence ID" value="QZE13342.1"/>
    <property type="molecule type" value="Genomic_DNA"/>
</dbReference>
<evidence type="ECO:0000313" key="1">
    <source>
        <dbReference type="EMBL" id="QZE13342.1"/>
    </source>
</evidence>
<keyword evidence="2" id="KW-1185">Reference proteome</keyword>
<protein>
    <submittedName>
        <fullName evidence="1">Phospho-N-acetylmuramoyl-pentapeptide-transferase</fullName>
        <ecNumber evidence="1">2.7.8.13</ecNumber>
    </submittedName>
</protein>
<organism evidence="1 2">
    <name type="scientific">Halosquirtibacter laminarini</name>
    <dbReference type="NCBI Taxonomy" id="3374600"/>
    <lineage>
        <taxon>Bacteria</taxon>
        <taxon>Pseudomonadati</taxon>
        <taxon>Bacteroidota</taxon>
        <taxon>Bacteroidia</taxon>
        <taxon>Marinilabiliales</taxon>
        <taxon>Prolixibacteraceae</taxon>
        <taxon>Halosquirtibacter</taxon>
    </lineage>
</organism>
<evidence type="ECO:0000313" key="2">
    <source>
        <dbReference type="Proteomes" id="UP000826212"/>
    </source>
</evidence>